<accession>A0A9C7V2Z9</accession>
<organism evidence="5 6">
    <name type="scientific">Citrobacter amalonaticus</name>
    <dbReference type="NCBI Taxonomy" id="35703"/>
    <lineage>
        <taxon>Bacteria</taxon>
        <taxon>Pseudomonadati</taxon>
        <taxon>Pseudomonadota</taxon>
        <taxon>Gammaproteobacteria</taxon>
        <taxon>Enterobacterales</taxon>
        <taxon>Enterobacteriaceae</taxon>
        <taxon>Citrobacter</taxon>
    </lineage>
</organism>
<proteinExistence type="predicted"/>
<dbReference type="Proteomes" id="UP000862426">
    <property type="component" value="Unassembled WGS sequence"/>
</dbReference>
<evidence type="ECO:0000313" key="6">
    <source>
        <dbReference type="Proteomes" id="UP000862426"/>
    </source>
</evidence>
<feature type="domain" description="HTH luxR-type" evidence="4">
    <location>
        <begin position="158"/>
        <end position="223"/>
    </location>
</feature>
<dbReference type="InterPro" id="IPR036388">
    <property type="entry name" value="WH-like_DNA-bd_sf"/>
</dbReference>
<evidence type="ECO:0000256" key="3">
    <source>
        <dbReference type="ARBA" id="ARBA00023163"/>
    </source>
</evidence>
<dbReference type="SUPFAM" id="SSF46894">
    <property type="entry name" value="C-terminal effector domain of the bipartite response regulators"/>
    <property type="match status" value="1"/>
</dbReference>
<sequence>MLSSILILSDDFIFSEAITQLLTEVNPYCSDVISKNPGTEICHIKFKNNINRSLAANNFSALIVDIDEVINVQTMSMLYRIKRDHPLLRVMVFVKEPFDYQSLLTRGLMDLCDILVNRYESISGLKRNLTQLELMAQRRSAFVLPRVSGIKSLEMSSMGSIFSRLSIREREIINHLAQGKTPSEIAKELYISPKTVYTHRLRIYAKLGVRNIIELHKLMRTSSII</sequence>
<comment type="caution">
    <text evidence="5">The sequence shown here is derived from an EMBL/GenBank/DDBJ whole genome shotgun (WGS) entry which is preliminary data.</text>
</comment>
<dbReference type="PANTHER" id="PTHR44688:SF16">
    <property type="entry name" value="DNA-BINDING TRANSCRIPTIONAL ACTIVATOR DEVR_DOSR"/>
    <property type="match status" value="1"/>
</dbReference>
<dbReference type="SMART" id="SM00421">
    <property type="entry name" value="HTH_LUXR"/>
    <property type="match status" value="1"/>
</dbReference>
<dbReference type="InterPro" id="IPR016032">
    <property type="entry name" value="Sig_transdc_resp-reg_C-effctor"/>
</dbReference>
<reference evidence="5" key="2">
    <citation type="submission" date="2022-05" db="EMBL/GenBank/DDBJ databases">
        <authorList>
            <consortium name="NCBI Pathogen Detection Project"/>
        </authorList>
    </citation>
    <scope>NUCLEOTIDE SEQUENCE</scope>
    <source>
        <strain evidence="5">CAV1698</strain>
    </source>
</reference>
<gene>
    <name evidence="5" type="ORF">JD854_RS12555</name>
</gene>
<name>A0A9C7V2Z9_CITAM</name>
<dbReference type="GO" id="GO:0003677">
    <property type="term" value="F:DNA binding"/>
    <property type="evidence" value="ECO:0007669"/>
    <property type="project" value="UniProtKB-KW"/>
</dbReference>
<evidence type="ECO:0000259" key="4">
    <source>
        <dbReference type="PROSITE" id="PS50043"/>
    </source>
</evidence>
<keyword evidence="1" id="KW-0805">Transcription regulation</keyword>
<dbReference type="CDD" id="cd06170">
    <property type="entry name" value="LuxR_C_like"/>
    <property type="match status" value="1"/>
</dbReference>
<dbReference type="PRINTS" id="PR00038">
    <property type="entry name" value="HTHLUXR"/>
</dbReference>
<dbReference type="Pfam" id="PF00196">
    <property type="entry name" value="GerE"/>
    <property type="match status" value="1"/>
</dbReference>
<protein>
    <submittedName>
        <fullName evidence="5">Helix-turn-helix transcriptional regulator</fullName>
    </submittedName>
</protein>
<evidence type="ECO:0000256" key="1">
    <source>
        <dbReference type="ARBA" id="ARBA00023015"/>
    </source>
</evidence>
<dbReference type="AlphaFoldDB" id="A0A9C7V2Z9"/>
<evidence type="ECO:0000313" key="5">
    <source>
        <dbReference type="EMBL" id="HCD1255878.1"/>
    </source>
</evidence>
<dbReference type="PANTHER" id="PTHR44688">
    <property type="entry name" value="DNA-BINDING TRANSCRIPTIONAL ACTIVATOR DEVR_DOSR"/>
    <property type="match status" value="1"/>
</dbReference>
<dbReference type="InterPro" id="IPR000792">
    <property type="entry name" value="Tscrpt_reg_LuxR_C"/>
</dbReference>
<reference evidence="5" key="1">
    <citation type="journal article" date="2018" name="Genome Biol.">
        <title>SKESA: strategic k-mer extension for scrupulous assemblies.</title>
        <authorList>
            <person name="Souvorov A."/>
            <person name="Agarwala R."/>
            <person name="Lipman D.J."/>
        </authorList>
    </citation>
    <scope>NUCLEOTIDE SEQUENCE</scope>
    <source>
        <strain evidence="5">CAV1698</strain>
    </source>
</reference>
<keyword evidence="2" id="KW-0238">DNA-binding</keyword>
<dbReference type="EMBL" id="DACYAJ020000014">
    <property type="protein sequence ID" value="HCD1255878.1"/>
    <property type="molecule type" value="Genomic_DNA"/>
</dbReference>
<dbReference type="Gene3D" id="1.10.10.10">
    <property type="entry name" value="Winged helix-like DNA-binding domain superfamily/Winged helix DNA-binding domain"/>
    <property type="match status" value="1"/>
</dbReference>
<dbReference type="GO" id="GO:0006355">
    <property type="term" value="P:regulation of DNA-templated transcription"/>
    <property type="evidence" value="ECO:0007669"/>
    <property type="project" value="InterPro"/>
</dbReference>
<evidence type="ECO:0000256" key="2">
    <source>
        <dbReference type="ARBA" id="ARBA00023125"/>
    </source>
</evidence>
<keyword evidence="3" id="KW-0804">Transcription</keyword>
<dbReference type="PROSITE" id="PS50043">
    <property type="entry name" value="HTH_LUXR_2"/>
    <property type="match status" value="1"/>
</dbReference>